<dbReference type="InterPro" id="IPR036259">
    <property type="entry name" value="MFS_trans_sf"/>
</dbReference>
<dbReference type="Pfam" id="PF03137">
    <property type="entry name" value="OATP"/>
    <property type="match status" value="1"/>
</dbReference>
<protein>
    <submittedName>
        <fullName evidence="3">Uncharacterized protein</fullName>
    </submittedName>
</protein>
<feature type="transmembrane region" description="Helical" evidence="2">
    <location>
        <begin position="85"/>
        <end position="105"/>
    </location>
</feature>
<dbReference type="PANTHER" id="PTHR11388">
    <property type="entry name" value="ORGANIC ANION TRANSPORTER"/>
    <property type="match status" value="1"/>
</dbReference>
<keyword evidence="2" id="KW-0472">Membrane</keyword>
<gene>
    <name evidence="3" type="ORF">OESDEN_18193</name>
</gene>
<dbReference type="AlphaFoldDB" id="A0A0B1SG07"/>
<dbReference type="GO" id="GO:0015347">
    <property type="term" value="F:sodium-independent organic anion transmembrane transporter activity"/>
    <property type="evidence" value="ECO:0007669"/>
    <property type="project" value="TreeGrafter"/>
</dbReference>
<evidence type="ECO:0000256" key="2">
    <source>
        <dbReference type="SAM" id="Phobius"/>
    </source>
</evidence>
<name>A0A0B1SG07_OESDE</name>
<dbReference type="EMBL" id="KN582149">
    <property type="protein sequence ID" value="KHJ82115.1"/>
    <property type="molecule type" value="Genomic_DNA"/>
</dbReference>
<sequence length="126" mass="14344">MRLSQRNQEKRLNLRDKHVKNEHLTASEKISEFLGVVRNLFRNPIYVGAIIGRIADVLAFKGFFVFIGKYLEIQFGVPQYKIQKYLAGAGVVGFAVGVMIGSICMKRFHLQGKPNRQLLKMFLCAV</sequence>
<keyword evidence="2" id="KW-0812">Transmembrane</keyword>
<proteinExistence type="predicted"/>
<dbReference type="Proteomes" id="UP000053660">
    <property type="component" value="Unassembled WGS sequence"/>
</dbReference>
<evidence type="ECO:0000256" key="1">
    <source>
        <dbReference type="ARBA" id="ARBA00023157"/>
    </source>
</evidence>
<feature type="transmembrane region" description="Helical" evidence="2">
    <location>
        <begin position="45"/>
        <end position="65"/>
    </location>
</feature>
<organism evidence="3 4">
    <name type="scientific">Oesophagostomum dentatum</name>
    <name type="common">Nodular worm</name>
    <dbReference type="NCBI Taxonomy" id="61180"/>
    <lineage>
        <taxon>Eukaryota</taxon>
        <taxon>Metazoa</taxon>
        <taxon>Ecdysozoa</taxon>
        <taxon>Nematoda</taxon>
        <taxon>Chromadorea</taxon>
        <taxon>Rhabditida</taxon>
        <taxon>Rhabditina</taxon>
        <taxon>Rhabditomorpha</taxon>
        <taxon>Strongyloidea</taxon>
        <taxon>Strongylidae</taxon>
        <taxon>Oesophagostomum</taxon>
    </lineage>
</organism>
<evidence type="ECO:0000313" key="4">
    <source>
        <dbReference type="Proteomes" id="UP000053660"/>
    </source>
</evidence>
<dbReference type="GO" id="GO:0016323">
    <property type="term" value="C:basolateral plasma membrane"/>
    <property type="evidence" value="ECO:0007669"/>
    <property type="project" value="TreeGrafter"/>
</dbReference>
<dbReference type="GO" id="GO:0043252">
    <property type="term" value="P:sodium-independent organic anion transport"/>
    <property type="evidence" value="ECO:0007669"/>
    <property type="project" value="TreeGrafter"/>
</dbReference>
<dbReference type="OrthoDB" id="5062115at2759"/>
<keyword evidence="1" id="KW-1015">Disulfide bond</keyword>
<evidence type="ECO:0000313" key="3">
    <source>
        <dbReference type="EMBL" id="KHJ82115.1"/>
    </source>
</evidence>
<dbReference type="InterPro" id="IPR004156">
    <property type="entry name" value="OATP"/>
</dbReference>
<keyword evidence="4" id="KW-1185">Reference proteome</keyword>
<accession>A0A0B1SG07</accession>
<reference evidence="3 4" key="1">
    <citation type="submission" date="2014-03" db="EMBL/GenBank/DDBJ databases">
        <title>Draft genome of the hookworm Oesophagostomum dentatum.</title>
        <authorList>
            <person name="Mitreva M."/>
        </authorList>
    </citation>
    <scope>NUCLEOTIDE SEQUENCE [LARGE SCALE GENOMIC DNA]</scope>
    <source>
        <strain evidence="3 4">OD-Hann</strain>
    </source>
</reference>
<keyword evidence="2" id="KW-1133">Transmembrane helix</keyword>
<dbReference type="PANTHER" id="PTHR11388:SF150">
    <property type="entry name" value="SOLUTE CARRIER ORGANIC ANION TRANSPORTER FAMILY MEMBER"/>
    <property type="match status" value="1"/>
</dbReference>
<dbReference type="SUPFAM" id="SSF103473">
    <property type="entry name" value="MFS general substrate transporter"/>
    <property type="match status" value="1"/>
</dbReference>